<dbReference type="InterPro" id="IPR050639">
    <property type="entry name" value="SSR_resolvase"/>
</dbReference>
<keyword evidence="1" id="KW-0175">Coiled coil</keyword>
<dbReference type="SMART" id="SM00857">
    <property type="entry name" value="Resolvase"/>
    <property type="match status" value="1"/>
</dbReference>
<evidence type="ECO:0000259" key="2">
    <source>
        <dbReference type="PROSITE" id="PS51736"/>
    </source>
</evidence>
<dbReference type="PROSITE" id="PS51736">
    <property type="entry name" value="RECOMBINASES_3"/>
    <property type="match status" value="1"/>
</dbReference>
<dbReference type="CDD" id="cd00338">
    <property type="entry name" value="Ser_Recombinase"/>
    <property type="match status" value="1"/>
</dbReference>
<dbReference type="PROSITE" id="PS51737">
    <property type="entry name" value="RECOMBINASE_DNA_BIND"/>
    <property type="match status" value="1"/>
</dbReference>
<proteinExistence type="predicted"/>
<organism evidence="4 5">
    <name type="scientific">Oscillochloris trichoides DG-6</name>
    <dbReference type="NCBI Taxonomy" id="765420"/>
    <lineage>
        <taxon>Bacteria</taxon>
        <taxon>Bacillati</taxon>
        <taxon>Chloroflexota</taxon>
        <taxon>Chloroflexia</taxon>
        <taxon>Chloroflexales</taxon>
        <taxon>Chloroflexineae</taxon>
        <taxon>Oscillochloridaceae</taxon>
        <taxon>Oscillochloris</taxon>
    </lineage>
</organism>
<feature type="domain" description="Resolvase/invertase-type recombinase catalytic" evidence="2">
    <location>
        <begin position="3"/>
        <end position="149"/>
    </location>
</feature>
<protein>
    <submittedName>
        <fullName evidence="4">Resolvase domain-containing protein</fullName>
    </submittedName>
</protein>
<dbReference type="InterPro" id="IPR036162">
    <property type="entry name" value="Resolvase-like_N_sf"/>
</dbReference>
<dbReference type="STRING" id="765420.OSCT_2721"/>
<feature type="coiled-coil region" evidence="1">
    <location>
        <begin position="383"/>
        <end position="441"/>
    </location>
</feature>
<dbReference type="SUPFAM" id="SSF53041">
    <property type="entry name" value="Resolvase-like"/>
    <property type="match status" value="1"/>
</dbReference>
<dbReference type="GO" id="GO:0003677">
    <property type="term" value="F:DNA binding"/>
    <property type="evidence" value="ECO:0007669"/>
    <property type="project" value="InterPro"/>
</dbReference>
<dbReference type="Proteomes" id="UP000054010">
    <property type="component" value="Unassembled WGS sequence"/>
</dbReference>
<dbReference type="AlphaFoldDB" id="E1IHC0"/>
<keyword evidence="5" id="KW-1185">Reference proteome</keyword>
<dbReference type="InterPro" id="IPR038109">
    <property type="entry name" value="DNA_bind_recomb_sf"/>
</dbReference>
<feature type="domain" description="Recombinase" evidence="3">
    <location>
        <begin position="159"/>
        <end position="295"/>
    </location>
</feature>
<dbReference type="eggNOG" id="COG1961">
    <property type="taxonomic scope" value="Bacteria"/>
</dbReference>
<sequence>MTRVAIYTRVSTEDQSDNGTSLTTQLRFCRQYCEQHGLNVVAEYEEAYSGYEVERPILNKLKDAARQGKFDAIVVYDIDRFARGVQTFYGILPPITHKVSTLYVVTGGKVIDLHSVGIEHIIGFWAGGHEREKIRERCMRGKRQAIEEENRVLMTGNRTYGYCSNGAKKPDAMINPATISDIPSLETEPDVVRWIFEQYAYHRIGTTDIAHTLNSYGIRRVTGKVWNNTIVNALLNNPMYKGHVIRYKYQKKPDSKKIITAPEAWVVFDRPDLAIVSEEVYEKAQQRLSMGRGKLASSGKAYMMRSRLKCIHGRAYAGAITKHAHRYYKLNGGIFRTKCSCKTCIRSETVDTIVWNWVTELLTDTERVLRAYNEVQAEQIAENTDLAQRVHDFDKAIQEAESELTYLVEEAREYKDNKRLREQYRELIRRQNDKLDALVTERSNLALSLENSIISDEQIVETVHYFQRLTIDYEALQAMPDEERQVLLDALDIQCVLELDHSALHIHWLGRCDPVVVKIGELQCL</sequence>
<dbReference type="Gene3D" id="3.90.1750.20">
    <property type="entry name" value="Putative Large Serine Recombinase, Chain B, Domain 2"/>
    <property type="match status" value="1"/>
</dbReference>
<name>E1IHC0_9CHLR</name>
<dbReference type="Gene3D" id="3.40.50.1390">
    <property type="entry name" value="Resolvase, N-terminal catalytic domain"/>
    <property type="match status" value="1"/>
</dbReference>
<reference evidence="4 5" key="1">
    <citation type="journal article" date="2011" name="J. Bacteriol.">
        <title>Draft genome sequence of the anoxygenic filamentous phototrophic bacterium Oscillochloris trichoides subsp. DG-6.</title>
        <authorList>
            <person name="Kuznetsov B.B."/>
            <person name="Ivanovsky R.N."/>
            <person name="Keppen O.I."/>
            <person name="Sukhacheva M.V."/>
            <person name="Bumazhkin B.K."/>
            <person name="Patutina E.O."/>
            <person name="Beletsky A.V."/>
            <person name="Mardanov A.V."/>
            <person name="Baslerov R.V."/>
            <person name="Panteleeva A.N."/>
            <person name="Kolganova T.V."/>
            <person name="Ravin N.V."/>
            <person name="Skryabin K.G."/>
        </authorList>
    </citation>
    <scope>NUCLEOTIDE SEQUENCE [LARGE SCALE GENOMIC DNA]</scope>
    <source>
        <strain evidence="4 5">DG-6</strain>
    </source>
</reference>
<dbReference type="Pfam" id="PF00239">
    <property type="entry name" value="Resolvase"/>
    <property type="match status" value="1"/>
</dbReference>
<dbReference type="InterPro" id="IPR006119">
    <property type="entry name" value="Resolv_N"/>
</dbReference>
<evidence type="ECO:0000259" key="3">
    <source>
        <dbReference type="PROSITE" id="PS51737"/>
    </source>
</evidence>
<evidence type="ECO:0000313" key="5">
    <source>
        <dbReference type="Proteomes" id="UP000054010"/>
    </source>
</evidence>
<dbReference type="Pfam" id="PF07508">
    <property type="entry name" value="Recombinase"/>
    <property type="match status" value="1"/>
</dbReference>
<dbReference type="HOGENOM" id="CLU_010686_18_3_0"/>
<comment type="caution">
    <text evidence="4">The sequence shown here is derived from an EMBL/GenBank/DDBJ whole genome shotgun (WGS) entry which is preliminary data.</text>
</comment>
<dbReference type="PANTHER" id="PTHR30461">
    <property type="entry name" value="DNA-INVERTASE FROM LAMBDOID PROPHAGE"/>
    <property type="match status" value="1"/>
</dbReference>
<evidence type="ECO:0000313" key="4">
    <source>
        <dbReference type="EMBL" id="EFO79595.1"/>
    </source>
</evidence>
<dbReference type="PANTHER" id="PTHR30461:SF23">
    <property type="entry name" value="DNA RECOMBINASE-RELATED"/>
    <property type="match status" value="1"/>
</dbReference>
<dbReference type="InterPro" id="IPR011109">
    <property type="entry name" value="DNA_bind_recombinase_dom"/>
</dbReference>
<gene>
    <name evidence="4" type="ORF">OSCT_2721</name>
</gene>
<dbReference type="GO" id="GO:0000150">
    <property type="term" value="F:DNA strand exchange activity"/>
    <property type="evidence" value="ECO:0007669"/>
    <property type="project" value="InterPro"/>
</dbReference>
<accession>E1IHC0</accession>
<evidence type="ECO:0000256" key="1">
    <source>
        <dbReference type="SAM" id="Coils"/>
    </source>
</evidence>
<dbReference type="EMBL" id="ADVR01000112">
    <property type="protein sequence ID" value="EFO79595.1"/>
    <property type="molecule type" value="Genomic_DNA"/>
</dbReference>
<dbReference type="OrthoDB" id="165235at2"/>